<evidence type="ECO:0000313" key="3">
    <source>
        <dbReference type="Proteomes" id="UP000028725"/>
    </source>
</evidence>
<protein>
    <submittedName>
        <fullName evidence="2">Putative lipoprotein</fullName>
    </submittedName>
</protein>
<sequence>MKHRGLLLLAALAAPGCISAPEIVMVDRATALEQQASGSFKDVEQRLARAGMSPTPVPLTPNQLEDLGIQPTPLVENTGKTQADRVDDLLLRHCVGEGRNGLLVVDSRRRCQTGRMTSDDVALVERVNRARLQLWQWMGTMRPGVPEEALRRNWQQVHAAGVICGGKVEAEDGTWGAKKC</sequence>
<keyword evidence="2" id="KW-0449">Lipoprotein</keyword>
<dbReference type="STRING" id="394096.DB31_3612"/>
<gene>
    <name evidence="2" type="ORF">DB31_3612</name>
</gene>
<dbReference type="PATRIC" id="fig|394096.3.peg.1260"/>
<dbReference type="OrthoDB" id="5381281at2"/>
<organism evidence="2 3">
    <name type="scientific">Hyalangium minutum</name>
    <dbReference type="NCBI Taxonomy" id="394096"/>
    <lineage>
        <taxon>Bacteria</taxon>
        <taxon>Pseudomonadati</taxon>
        <taxon>Myxococcota</taxon>
        <taxon>Myxococcia</taxon>
        <taxon>Myxococcales</taxon>
        <taxon>Cystobacterineae</taxon>
        <taxon>Archangiaceae</taxon>
        <taxon>Hyalangium</taxon>
    </lineage>
</organism>
<dbReference type="EMBL" id="JMCB01000002">
    <property type="protein sequence ID" value="KFE71482.1"/>
    <property type="molecule type" value="Genomic_DNA"/>
</dbReference>
<feature type="signal peptide" evidence="1">
    <location>
        <begin position="1"/>
        <end position="20"/>
    </location>
</feature>
<keyword evidence="1" id="KW-0732">Signal</keyword>
<dbReference type="RefSeq" id="WP_044183508.1">
    <property type="nucleotide sequence ID" value="NZ_JMCB01000002.1"/>
</dbReference>
<accession>A0A085WUW9</accession>
<name>A0A085WUW9_9BACT</name>
<evidence type="ECO:0000313" key="2">
    <source>
        <dbReference type="EMBL" id="KFE71482.1"/>
    </source>
</evidence>
<comment type="caution">
    <text evidence="2">The sequence shown here is derived from an EMBL/GenBank/DDBJ whole genome shotgun (WGS) entry which is preliminary data.</text>
</comment>
<evidence type="ECO:0000256" key="1">
    <source>
        <dbReference type="SAM" id="SignalP"/>
    </source>
</evidence>
<dbReference type="AlphaFoldDB" id="A0A085WUW9"/>
<reference evidence="2 3" key="1">
    <citation type="submission" date="2014-04" db="EMBL/GenBank/DDBJ databases">
        <title>Genome assembly of Hyalangium minutum DSM 14724.</title>
        <authorList>
            <person name="Sharma G."/>
            <person name="Subramanian S."/>
        </authorList>
    </citation>
    <scope>NUCLEOTIDE SEQUENCE [LARGE SCALE GENOMIC DNA]</scope>
    <source>
        <strain evidence="2 3">DSM 14724</strain>
    </source>
</reference>
<keyword evidence="3" id="KW-1185">Reference proteome</keyword>
<proteinExistence type="predicted"/>
<dbReference type="Proteomes" id="UP000028725">
    <property type="component" value="Unassembled WGS sequence"/>
</dbReference>
<feature type="chain" id="PRO_5001800148" evidence="1">
    <location>
        <begin position="21"/>
        <end position="180"/>
    </location>
</feature>